<sequence>MTEAIELRVPLEPGAQGVVDQYRAAALPPLEQGTAQQAREGYRATSLRAGFEPERDVRARDLTIGAGGNPLRTRIYEPEGAIGPRPLIVYLHGGGWVMGDLDTHDSTCRLLARQAGAILVAVDYRLAPEHPFPAAVEDAVAALRHVPEAVAGLSIETAGLAVAGDSAGATLALVAALALRDEATPSALALFYPAGDMGRRTASMDEFSSGYPLTSSTLRWFRDLYLDDVALAGDWRASPARHPDFGALPPTLILSVGHDPLRDDTIALAGRLKREVRGSEHRHLPDQMHGFLTLGGVIAPARGELDHAARFLRQAMGLGPLLEREGESA</sequence>
<dbReference type="PROSITE" id="PS01174">
    <property type="entry name" value="LIPASE_GDXG_SER"/>
    <property type="match status" value="1"/>
</dbReference>
<evidence type="ECO:0000256" key="2">
    <source>
        <dbReference type="ARBA" id="ARBA00022801"/>
    </source>
</evidence>
<feature type="domain" description="Alpha/beta hydrolase fold-3" evidence="4">
    <location>
        <begin position="88"/>
        <end position="292"/>
    </location>
</feature>
<dbReference type="InterPro" id="IPR002168">
    <property type="entry name" value="Lipase_GDXG_HIS_AS"/>
</dbReference>
<accession>A0A1L5BPZ9</accession>
<keyword evidence="2" id="KW-0378">Hydrolase</keyword>
<dbReference type="Pfam" id="PF07859">
    <property type="entry name" value="Abhydrolase_3"/>
    <property type="match status" value="1"/>
</dbReference>
<feature type="active site" evidence="3">
    <location>
        <position position="166"/>
    </location>
</feature>
<comment type="similarity">
    <text evidence="1">Belongs to the 'GDXG' lipolytic enzyme family.</text>
</comment>
<dbReference type="AlphaFoldDB" id="A0A1L5BPZ9"/>
<dbReference type="KEGG" id="sinb:SIDU_10900"/>
<protein>
    <submittedName>
        <fullName evidence="5">Esterase</fullName>
    </submittedName>
</protein>
<evidence type="ECO:0000256" key="3">
    <source>
        <dbReference type="PROSITE-ProRule" id="PRU10038"/>
    </source>
</evidence>
<dbReference type="Proteomes" id="UP000004550">
    <property type="component" value="Chromosome"/>
</dbReference>
<dbReference type="InterPro" id="IPR033140">
    <property type="entry name" value="Lipase_GDXG_put_SER_AS"/>
</dbReference>
<dbReference type="PROSITE" id="PS01173">
    <property type="entry name" value="LIPASE_GDXG_HIS"/>
    <property type="match status" value="1"/>
</dbReference>
<evidence type="ECO:0000313" key="6">
    <source>
        <dbReference type="Proteomes" id="UP000004550"/>
    </source>
</evidence>
<dbReference type="InterPro" id="IPR029058">
    <property type="entry name" value="AB_hydrolase_fold"/>
</dbReference>
<dbReference type="SUPFAM" id="SSF53474">
    <property type="entry name" value="alpha/beta-Hydrolases"/>
    <property type="match status" value="1"/>
</dbReference>
<dbReference type="PANTHER" id="PTHR48081">
    <property type="entry name" value="AB HYDROLASE SUPERFAMILY PROTEIN C4A8.06C"/>
    <property type="match status" value="1"/>
</dbReference>
<dbReference type="Gene3D" id="3.40.50.1820">
    <property type="entry name" value="alpha/beta hydrolase"/>
    <property type="match status" value="1"/>
</dbReference>
<evidence type="ECO:0000259" key="4">
    <source>
        <dbReference type="Pfam" id="PF07859"/>
    </source>
</evidence>
<dbReference type="InterPro" id="IPR013094">
    <property type="entry name" value="AB_hydrolase_3"/>
</dbReference>
<dbReference type="PANTHER" id="PTHR48081:SF8">
    <property type="entry name" value="ALPHA_BETA HYDROLASE FOLD-3 DOMAIN-CONTAINING PROTEIN-RELATED"/>
    <property type="match status" value="1"/>
</dbReference>
<dbReference type="GO" id="GO:0016787">
    <property type="term" value="F:hydrolase activity"/>
    <property type="evidence" value="ECO:0007669"/>
    <property type="project" value="UniProtKB-KW"/>
</dbReference>
<gene>
    <name evidence="5" type="ORF">SIDU_10900</name>
</gene>
<dbReference type="InterPro" id="IPR050300">
    <property type="entry name" value="GDXG_lipolytic_enzyme"/>
</dbReference>
<evidence type="ECO:0000256" key="1">
    <source>
        <dbReference type="ARBA" id="ARBA00010515"/>
    </source>
</evidence>
<organism evidence="5 6">
    <name type="scientific">Sphingobium indicum (strain DSM 16412 / CCM 7286 / MTCC 6364 / B90A)</name>
    <dbReference type="NCBI Taxonomy" id="861109"/>
    <lineage>
        <taxon>Bacteria</taxon>
        <taxon>Pseudomonadati</taxon>
        <taxon>Pseudomonadota</taxon>
        <taxon>Alphaproteobacteria</taxon>
        <taxon>Sphingomonadales</taxon>
        <taxon>Sphingomonadaceae</taxon>
        <taxon>Sphingobium</taxon>
    </lineage>
</organism>
<evidence type="ECO:0000313" key="5">
    <source>
        <dbReference type="EMBL" id="APL94975.1"/>
    </source>
</evidence>
<proteinExistence type="inferred from homology"/>
<reference evidence="5 6" key="1">
    <citation type="journal article" date="2012" name="J. Bacteriol.">
        <title>Genome sequence of Sphingobium indicum B90A, a hexachlorocyclohexane-degrading bacterium.</title>
        <authorList>
            <person name="Anand S."/>
            <person name="Sangwan N."/>
            <person name="Lata P."/>
            <person name="Kaur J."/>
            <person name="Dua A."/>
            <person name="Singh A.K."/>
            <person name="Verma M."/>
            <person name="Kaur J."/>
            <person name="Khurana J.P."/>
            <person name="Khurana P."/>
            <person name="Mathur S."/>
            <person name="Lal R."/>
        </authorList>
    </citation>
    <scope>NUCLEOTIDE SEQUENCE [LARGE SCALE GENOMIC DNA]</scope>
    <source>
        <strain evidence="6">DSM 16412 / CCM 7286 / MTCC 6364 / B90A</strain>
    </source>
</reference>
<dbReference type="EMBL" id="CP013070">
    <property type="protein sequence ID" value="APL94975.1"/>
    <property type="molecule type" value="Genomic_DNA"/>
</dbReference>
<dbReference type="RefSeq" id="WP_007682303.1">
    <property type="nucleotide sequence ID" value="NZ_CP013070.1"/>
</dbReference>
<name>A0A1L5BPZ9_SPHIB</name>